<feature type="region of interest" description="Disordered" evidence="1">
    <location>
        <begin position="287"/>
        <end position="410"/>
    </location>
</feature>
<organism evidence="3">
    <name type="scientific">Mytilinidion resinicola</name>
    <dbReference type="NCBI Taxonomy" id="574789"/>
    <lineage>
        <taxon>Eukaryota</taxon>
        <taxon>Fungi</taxon>
        <taxon>Dikarya</taxon>
        <taxon>Ascomycota</taxon>
        <taxon>Pezizomycotina</taxon>
        <taxon>Dothideomycetes</taxon>
        <taxon>Pleosporomycetidae</taxon>
        <taxon>Mytilinidiales</taxon>
        <taxon>Mytilinidiaceae</taxon>
        <taxon>Mytilinidion</taxon>
    </lineage>
</organism>
<accession>A0A6A6YYD1</accession>
<feature type="compositionally biased region" description="Basic residues" evidence="1">
    <location>
        <begin position="109"/>
        <end position="118"/>
    </location>
</feature>
<evidence type="ECO:0000256" key="1">
    <source>
        <dbReference type="SAM" id="MobiDB-lite"/>
    </source>
</evidence>
<dbReference type="InterPro" id="IPR009060">
    <property type="entry name" value="UBA-like_sf"/>
</dbReference>
<dbReference type="AlphaFoldDB" id="A0A6A6YYD1"/>
<evidence type="ECO:0000259" key="2">
    <source>
        <dbReference type="PROSITE" id="PS50030"/>
    </source>
</evidence>
<gene>
    <name evidence="3 5" type="ORF">BDZ99DRAFT_460680</name>
</gene>
<dbReference type="InterPro" id="IPR015940">
    <property type="entry name" value="UBA"/>
</dbReference>
<feature type="region of interest" description="Disordered" evidence="1">
    <location>
        <begin position="440"/>
        <end position="492"/>
    </location>
</feature>
<dbReference type="EMBL" id="MU003696">
    <property type="protein sequence ID" value="KAF2813443.1"/>
    <property type="molecule type" value="Genomic_DNA"/>
</dbReference>
<name>A0A6A6YYD1_9PEZI</name>
<sequence length="509" mass="55550">MPVLIPLQDQDARNSSIPWSAYMTTSSENRDVAEDLFRQSGESLGNEHAGTHASSQIPSVHADQANSATDSNTGEGASRNAAQSSIEDRRSANRTRSKSAQADDNSPKTKPRSEKRKTIREIQQLESNDFDDDGAIGLPKERYKPRPSRSRSTNVILEEPIDFSVRPEKAMKSRSKRNNTTGSIGHLVLSSSEKAERICAMGFSPSNAKQALKACDNKFDQAVEWLLSRPGSSKGQHDAPTAAHPDSSRVITEEVTEGRILNVAHDQSPLKRQVWEMLHVAIPTVKSPHGRKTENCEGGTEHKKGAQDHGDVNDLISAKLPHEAKASESSPMNLKHSVRPEDVTTDERRTKRRKTAVLEETRDTITAGVPLHSAGEKKRGRGRPRRSEKEAETSIALHGEASMSVGESDSTGYVVQVQDECKKREGPPKETENTSNFAIETVLPPNTPPEIATDGTTSTGSAGKIETKLQKPRRGTSGSLSPSGKSKVPLRVGLSKRARIAPLLRVMRK</sequence>
<feature type="compositionally biased region" description="Basic and acidic residues" evidence="1">
    <location>
        <begin position="291"/>
        <end position="312"/>
    </location>
</feature>
<keyword evidence="4" id="KW-1185">Reference proteome</keyword>
<dbReference type="GeneID" id="54460331"/>
<dbReference type="PROSITE" id="PS50030">
    <property type="entry name" value="UBA"/>
    <property type="match status" value="1"/>
</dbReference>
<feature type="compositionally biased region" description="Low complexity" evidence="1">
    <location>
        <begin position="452"/>
        <end position="463"/>
    </location>
</feature>
<protein>
    <recommendedName>
        <fullName evidence="2">UBA domain-containing protein</fullName>
    </recommendedName>
</protein>
<proteinExistence type="predicted"/>
<dbReference type="SMART" id="SM00165">
    <property type="entry name" value="UBA"/>
    <property type="match status" value="1"/>
</dbReference>
<feature type="region of interest" description="Disordered" evidence="1">
    <location>
        <begin position="30"/>
        <end position="155"/>
    </location>
</feature>
<feature type="region of interest" description="Disordered" evidence="1">
    <location>
        <begin position="1"/>
        <end position="20"/>
    </location>
</feature>
<dbReference type="OrthoDB" id="5404794at2759"/>
<dbReference type="Pfam" id="PF00627">
    <property type="entry name" value="UBA"/>
    <property type="match status" value="1"/>
</dbReference>
<dbReference type="Gene3D" id="1.10.8.10">
    <property type="entry name" value="DNA helicase RuvA subunit, C-terminal domain"/>
    <property type="match status" value="1"/>
</dbReference>
<reference evidence="5" key="2">
    <citation type="submission" date="2020-04" db="EMBL/GenBank/DDBJ databases">
        <authorList>
            <consortium name="NCBI Genome Project"/>
        </authorList>
    </citation>
    <scope>NUCLEOTIDE SEQUENCE</scope>
    <source>
        <strain evidence="5">CBS 304.34</strain>
    </source>
</reference>
<evidence type="ECO:0000313" key="4">
    <source>
        <dbReference type="Proteomes" id="UP000504636"/>
    </source>
</evidence>
<evidence type="ECO:0000313" key="5">
    <source>
        <dbReference type="RefSeq" id="XP_033580407.1"/>
    </source>
</evidence>
<reference evidence="3 5" key="1">
    <citation type="journal article" date="2020" name="Stud. Mycol.">
        <title>101 Dothideomycetes genomes: a test case for predicting lifestyles and emergence of pathogens.</title>
        <authorList>
            <person name="Haridas S."/>
            <person name="Albert R."/>
            <person name="Binder M."/>
            <person name="Bloem J."/>
            <person name="Labutti K."/>
            <person name="Salamov A."/>
            <person name="Andreopoulos B."/>
            <person name="Baker S."/>
            <person name="Barry K."/>
            <person name="Bills G."/>
            <person name="Bluhm B."/>
            <person name="Cannon C."/>
            <person name="Castanera R."/>
            <person name="Culley D."/>
            <person name="Daum C."/>
            <person name="Ezra D."/>
            <person name="Gonzalez J."/>
            <person name="Henrissat B."/>
            <person name="Kuo A."/>
            <person name="Liang C."/>
            <person name="Lipzen A."/>
            <person name="Lutzoni F."/>
            <person name="Magnuson J."/>
            <person name="Mondo S."/>
            <person name="Nolan M."/>
            <person name="Ohm R."/>
            <person name="Pangilinan J."/>
            <person name="Park H.-J."/>
            <person name="Ramirez L."/>
            <person name="Alfaro M."/>
            <person name="Sun H."/>
            <person name="Tritt A."/>
            <person name="Yoshinaga Y."/>
            <person name="Zwiers L.-H."/>
            <person name="Turgeon B."/>
            <person name="Goodwin S."/>
            <person name="Spatafora J."/>
            <person name="Crous P."/>
            <person name="Grigoriev I."/>
        </authorList>
    </citation>
    <scope>NUCLEOTIDE SEQUENCE</scope>
    <source>
        <strain evidence="3 5">CBS 304.34</strain>
    </source>
</reference>
<feature type="compositionally biased region" description="Basic and acidic residues" evidence="1">
    <location>
        <begin position="338"/>
        <end position="349"/>
    </location>
</feature>
<dbReference type="Proteomes" id="UP000504636">
    <property type="component" value="Unplaced"/>
</dbReference>
<dbReference type="RefSeq" id="XP_033580407.1">
    <property type="nucleotide sequence ID" value="XM_033719438.1"/>
</dbReference>
<dbReference type="SUPFAM" id="SSF46934">
    <property type="entry name" value="UBA-like"/>
    <property type="match status" value="1"/>
</dbReference>
<reference evidence="5" key="3">
    <citation type="submission" date="2025-04" db="UniProtKB">
        <authorList>
            <consortium name="RefSeq"/>
        </authorList>
    </citation>
    <scope>IDENTIFICATION</scope>
    <source>
        <strain evidence="5">CBS 304.34</strain>
    </source>
</reference>
<evidence type="ECO:0000313" key="3">
    <source>
        <dbReference type="EMBL" id="KAF2813443.1"/>
    </source>
</evidence>
<feature type="compositionally biased region" description="Polar residues" evidence="1">
    <location>
        <begin position="52"/>
        <end position="85"/>
    </location>
</feature>
<feature type="domain" description="UBA" evidence="2">
    <location>
        <begin position="190"/>
        <end position="229"/>
    </location>
</feature>